<evidence type="ECO:0000313" key="2">
    <source>
        <dbReference type="Proteomes" id="UP000188597"/>
    </source>
</evidence>
<sequence>MTVIQGKFRGGKRLDTSYVWYVSYGSNLMEHRFLCYILGDQPEGSSQKERGCRNPAMPLKNRKAVLPFPLYFARERTKWGEGGVAFIGHEKNDKYKTYGRKYLVTVEQFLDVTAQENSCDEIEADLEEVIEKGYIHFGSGWYSRMVYLGEEEGYPMVTFTCNLDLHEQNLNPPPATYLTTIAKGLSQIGLTCDEAVKYFAETPGISGRMKEDEIESIICSHF</sequence>
<accession>A0A1V3G8Z8</accession>
<comment type="caution">
    <text evidence="1">The sequence shown here is derived from an EMBL/GenBank/DDBJ whole genome shotgun (WGS) entry which is preliminary data.</text>
</comment>
<protein>
    <recommendedName>
        <fullName evidence="3">Histone deacetylase</fullName>
    </recommendedName>
</protein>
<gene>
    <name evidence="1" type="ORF">UN64_12560</name>
</gene>
<name>A0A1V3G8Z8_9BACL</name>
<evidence type="ECO:0008006" key="3">
    <source>
        <dbReference type="Google" id="ProtNLM"/>
    </source>
</evidence>
<dbReference type="Gene3D" id="3.10.490.10">
    <property type="entry name" value="Gamma-glutamyl cyclotransferase-like"/>
    <property type="match status" value="1"/>
</dbReference>
<proteinExistence type="predicted"/>
<dbReference type="OrthoDB" id="8538589at2"/>
<dbReference type="AlphaFoldDB" id="A0A1V3G8Z8"/>
<reference evidence="1 2" key="1">
    <citation type="submission" date="2016-11" db="EMBL/GenBank/DDBJ databases">
        <authorList>
            <person name="Jaros S."/>
            <person name="Januszkiewicz K."/>
            <person name="Wedrychowicz H."/>
        </authorList>
    </citation>
    <scope>NUCLEOTIDE SEQUENCE [LARGE SCALE GENOMIC DNA]</scope>
    <source>
        <strain evidence="1 2">Con a/3</strain>
    </source>
</reference>
<organism evidence="1 2">
    <name type="scientific">Fictibacillus arsenicus</name>
    <dbReference type="NCBI Taxonomy" id="255247"/>
    <lineage>
        <taxon>Bacteria</taxon>
        <taxon>Bacillati</taxon>
        <taxon>Bacillota</taxon>
        <taxon>Bacilli</taxon>
        <taxon>Bacillales</taxon>
        <taxon>Fictibacillaceae</taxon>
        <taxon>Fictibacillus</taxon>
    </lineage>
</organism>
<dbReference type="Proteomes" id="UP000188597">
    <property type="component" value="Unassembled WGS sequence"/>
</dbReference>
<evidence type="ECO:0000313" key="1">
    <source>
        <dbReference type="EMBL" id="OOE12873.1"/>
    </source>
</evidence>
<dbReference type="EMBL" id="MQMF01000002">
    <property type="protein sequence ID" value="OOE12873.1"/>
    <property type="molecule type" value="Genomic_DNA"/>
</dbReference>